<organism evidence="1 2">
    <name type="scientific">Yoonia phaeophyticola</name>
    <dbReference type="NCBI Taxonomy" id="3137369"/>
    <lineage>
        <taxon>Bacteria</taxon>
        <taxon>Pseudomonadati</taxon>
        <taxon>Pseudomonadota</taxon>
        <taxon>Alphaproteobacteria</taxon>
        <taxon>Rhodobacterales</taxon>
        <taxon>Paracoccaceae</taxon>
        <taxon>Yoonia</taxon>
    </lineage>
</organism>
<keyword evidence="2" id="KW-1185">Reference proteome</keyword>
<dbReference type="RefSeq" id="WP_341367284.1">
    <property type="nucleotide sequence ID" value="NZ_CP150951.2"/>
</dbReference>
<gene>
    <name evidence="1" type="ORF">AABB29_00490</name>
</gene>
<dbReference type="EMBL" id="CP150951">
    <property type="protein sequence ID" value="WZC49173.1"/>
    <property type="molecule type" value="Genomic_DNA"/>
</dbReference>
<dbReference type="Proteomes" id="UP001440612">
    <property type="component" value="Chromosome"/>
</dbReference>
<proteinExistence type="predicted"/>
<evidence type="ECO:0000313" key="2">
    <source>
        <dbReference type="Proteomes" id="UP001440612"/>
    </source>
</evidence>
<reference evidence="2" key="1">
    <citation type="submission" date="2024-04" db="EMBL/GenBank/DDBJ databases">
        <title>Phylogenomic analyses of a clade within the roseobacter group suggest taxonomic reassignments of species of the genera Aestuariivita, Citreicella, Loktanella, Nautella, Pelagibaca, Ruegeria, Thalassobius, Thiobacimonas and Tropicibacter, and the proposal o.</title>
        <authorList>
            <person name="Jeon C.O."/>
        </authorList>
    </citation>
    <scope>NUCLEOTIDE SEQUENCE [LARGE SCALE GENOMIC DNA]</scope>
    <source>
        <strain evidence="2">BS5-3</strain>
    </source>
</reference>
<accession>A0ABZ2V5L0</accession>
<protein>
    <submittedName>
        <fullName evidence="1">Uncharacterized protein</fullName>
    </submittedName>
</protein>
<evidence type="ECO:0000313" key="1">
    <source>
        <dbReference type="EMBL" id="WZC49173.1"/>
    </source>
</evidence>
<sequence>MPHINHPIDDPAADSPPLKQLVQLAAVLANPVQFFHADHVAAVSGLDDAQLKGLCRVPGINKAMNTAIAGHLGTPTLDLHPTAATRDACDLVIAPLDIIEGFLRQVTAVKLQHAVRNCVLKTDRERVAAILGDAAYNTALREAPFFYAEMADPSLQNYFAGDPDADHPTLGMGASLVHRYLHDVDTGLAQIFAWRLPQSFISGHPPLEAAQQRAFQRLLAAKGPQAAMGRA</sequence>
<name>A0ABZ2V5L0_9RHOB</name>